<evidence type="ECO:0000256" key="3">
    <source>
        <dbReference type="ARBA" id="ARBA00023125"/>
    </source>
</evidence>
<evidence type="ECO:0000313" key="8">
    <source>
        <dbReference type="Proteomes" id="UP001500213"/>
    </source>
</evidence>
<organism evidence="7 8">
    <name type="scientific">Gryllotalpicola kribbensis</name>
    <dbReference type="NCBI Taxonomy" id="993084"/>
    <lineage>
        <taxon>Bacteria</taxon>
        <taxon>Bacillati</taxon>
        <taxon>Actinomycetota</taxon>
        <taxon>Actinomycetes</taxon>
        <taxon>Micrococcales</taxon>
        <taxon>Microbacteriaceae</taxon>
        <taxon>Gryllotalpicola</taxon>
    </lineage>
</organism>
<evidence type="ECO:0000256" key="5">
    <source>
        <dbReference type="PROSITE-ProRule" id="PRU00335"/>
    </source>
</evidence>
<dbReference type="InterPro" id="IPR001647">
    <property type="entry name" value="HTH_TetR"/>
</dbReference>
<sequence length="206" mass="22560">MTIKDEATASRRSGGYAKGRARRQQILDEAMTLFGEVGYRSASLRELAARVGISHPGLLHYFATKEALLLAVLERRDEIDSSTLDEDEGDGVAVLRRLVDIVELNARRRGVVELYAVLSAEATSSEHPAHDYFVARYAHTLCATTRAYRLAQERGQLKEGVDPDAAGPQLVALMDGLQLQWLLDGGRTDMTGIVRAQISAQLAVPL</sequence>
<keyword evidence="3 5" id="KW-0238">DNA-binding</keyword>
<dbReference type="EMBL" id="BAABBX010000006">
    <property type="protein sequence ID" value="GAA4186390.1"/>
    <property type="molecule type" value="Genomic_DNA"/>
</dbReference>
<evidence type="ECO:0000256" key="2">
    <source>
        <dbReference type="ARBA" id="ARBA00023015"/>
    </source>
</evidence>
<dbReference type="InterPro" id="IPR036271">
    <property type="entry name" value="Tet_transcr_reg_TetR-rel_C_sf"/>
</dbReference>
<keyword evidence="1" id="KW-0678">Repressor</keyword>
<evidence type="ECO:0000256" key="4">
    <source>
        <dbReference type="ARBA" id="ARBA00023163"/>
    </source>
</evidence>
<dbReference type="Pfam" id="PF13977">
    <property type="entry name" value="TetR_C_6"/>
    <property type="match status" value="1"/>
</dbReference>
<feature type="DNA-binding region" description="H-T-H motif" evidence="5">
    <location>
        <begin position="43"/>
        <end position="62"/>
    </location>
</feature>
<keyword evidence="2" id="KW-0805">Transcription regulation</keyword>
<dbReference type="Proteomes" id="UP001500213">
    <property type="component" value="Unassembled WGS sequence"/>
</dbReference>
<reference evidence="8" key="1">
    <citation type="journal article" date="2019" name="Int. J. Syst. Evol. Microbiol.">
        <title>The Global Catalogue of Microorganisms (GCM) 10K type strain sequencing project: providing services to taxonomists for standard genome sequencing and annotation.</title>
        <authorList>
            <consortium name="The Broad Institute Genomics Platform"/>
            <consortium name="The Broad Institute Genome Sequencing Center for Infectious Disease"/>
            <person name="Wu L."/>
            <person name="Ma J."/>
        </authorList>
    </citation>
    <scope>NUCLEOTIDE SEQUENCE [LARGE SCALE GENOMIC DNA]</scope>
    <source>
        <strain evidence="8">JCM 17593</strain>
    </source>
</reference>
<dbReference type="InterPro" id="IPR009057">
    <property type="entry name" value="Homeodomain-like_sf"/>
</dbReference>
<feature type="domain" description="HTH tetR-type" evidence="6">
    <location>
        <begin position="20"/>
        <end position="80"/>
    </location>
</feature>
<name>A0ABP8AML4_9MICO</name>
<dbReference type="PANTHER" id="PTHR47506">
    <property type="entry name" value="TRANSCRIPTIONAL REGULATORY PROTEIN"/>
    <property type="match status" value="1"/>
</dbReference>
<dbReference type="RefSeq" id="WP_344774440.1">
    <property type="nucleotide sequence ID" value="NZ_BAABBX010000006.1"/>
</dbReference>
<dbReference type="InterPro" id="IPR039538">
    <property type="entry name" value="BetI_C"/>
</dbReference>
<accession>A0ABP8AML4</accession>
<evidence type="ECO:0000259" key="6">
    <source>
        <dbReference type="PROSITE" id="PS50977"/>
    </source>
</evidence>
<keyword evidence="4" id="KW-0804">Transcription</keyword>
<dbReference type="SUPFAM" id="SSF46689">
    <property type="entry name" value="Homeodomain-like"/>
    <property type="match status" value="1"/>
</dbReference>
<evidence type="ECO:0000256" key="1">
    <source>
        <dbReference type="ARBA" id="ARBA00022491"/>
    </source>
</evidence>
<dbReference type="PRINTS" id="PR00455">
    <property type="entry name" value="HTHTETR"/>
</dbReference>
<dbReference type="Pfam" id="PF00440">
    <property type="entry name" value="TetR_N"/>
    <property type="match status" value="1"/>
</dbReference>
<keyword evidence="8" id="KW-1185">Reference proteome</keyword>
<comment type="caution">
    <text evidence="7">The sequence shown here is derived from an EMBL/GenBank/DDBJ whole genome shotgun (WGS) entry which is preliminary data.</text>
</comment>
<gene>
    <name evidence="7" type="ORF">GCM10022288_09870</name>
</gene>
<dbReference type="PROSITE" id="PS50977">
    <property type="entry name" value="HTH_TETR_2"/>
    <property type="match status" value="1"/>
</dbReference>
<dbReference type="PANTHER" id="PTHR47506:SF6">
    <property type="entry name" value="HTH-TYPE TRANSCRIPTIONAL REPRESSOR NEMR"/>
    <property type="match status" value="1"/>
</dbReference>
<evidence type="ECO:0000313" key="7">
    <source>
        <dbReference type="EMBL" id="GAA4186390.1"/>
    </source>
</evidence>
<dbReference type="Gene3D" id="1.10.357.10">
    <property type="entry name" value="Tetracycline Repressor, domain 2"/>
    <property type="match status" value="1"/>
</dbReference>
<dbReference type="SUPFAM" id="SSF48498">
    <property type="entry name" value="Tetracyclin repressor-like, C-terminal domain"/>
    <property type="match status" value="1"/>
</dbReference>
<proteinExistence type="predicted"/>
<protein>
    <submittedName>
        <fullName evidence="7">TetR/AcrR family transcriptional regulator</fullName>
    </submittedName>
</protein>